<reference evidence="7 8" key="1">
    <citation type="journal article" date="2020" name="Nat. Commun.">
        <title>Genome of Tripterygium wilfordii and identification of cytochrome P450 involved in triptolide biosynthesis.</title>
        <authorList>
            <person name="Tu L."/>
            <person name="Su P."/>
            <person name="Zhang Z."/>
            <person name="Gao L."/>
            <person name="Wang J."/>
            <person name="Hu T."/>
            <person name="Zhou J."/>
            <person name="Zhang Y."/>
            <person name="Zhao Y."/>
            <person name="Liu Y."/>
            <person name="Song Y."/>
            <person name="Tong Y."/>
            <person name="Lu Y."/>
            <person name="Yang J."/>
            <person name="Xu C."/>
            <person name="Jia M."/>
            <person name="Peters R.J."/>
            <person name="Huang L."/>
            <person name="Gao W."/>
        </authorList>
    </citation>
    <scope>NUCLEOTIDE SEQUENCE [LARGE SCALE GENOMIC DNA]</scope>
    <source>
        <strain evidence="8">cv. XIE 37</strain>
        <tissue evidence="7">Leaf</tissue>
    </source>
</reference>
<dbReference type="Proteomes" id="UP000593562">
    <property type="component" value="Unassembled WGS sequence"/>
</dbReference>
<keyword evidence="3 5" id="KW-1133">Transmembrane helix</keyword>
<dbReference type="GO" id="GO:0009506">
    <property type="term" value="C:plasmodesma"/>
    <property type="evidence" value="ECO:0007669"/>
    <property type="project" value="TreeGrafter"/>
</dbReference>
<evidence type="ECO:0000256" key="1">
    <source>
        <dbReference type="ARBA" id="ARBA00004167"/>
    </source>
</evidence>
<evidence type="ECO:0000256" key="4">
    <source>
        <dbReference type="ARBA" id="ARBA00023136"/>
    </source>
</evidence>
<evidence type="ECO:0000256" key="3">
    <source>
        <dbReference type="ARBA" id="ARBA00022989"/>
    </source>
</evidence>
<dbReference type="InParanoid" id="A0A7J7C4D4"/>
<dbReference type="GO" id="GO:0098542">
    <property type="term" value="P:defense response to other organism"/>
    <property type="evidence" value="ECO:0007669"/>
    <property type="project" value="InterPro"/>
</dbReference>
<comment type="subcellular location">
    <subcellularLocation>
        <location evidence="1">Membrane</location>
        <topology evidence="1">Single-pass membrane protein</topology>
    </subcellularLocation>
</comment>
<evidence type="ECO:0000313" key="7">
    <source>
        <dbReference type="EMBL" id="KAF5729010.1"/>
    </source>
</evidence>
<keyword evidence="2 5" id="KW-0812">Transmembrane</keyword>
<feature type="transmembrane region" description="Helical" evidence="5">
    <location>
        <begin position="23"/>
        <end position="46"/>
    </location>
</feature>
<dbReference type="PANTHER" id="PTHR31415">
    <property type="entry name" value="OS05G0367900 PROTEIN"/>
    <property type="match status" value="1"/>
</dbReference>
<dbReference type="OrthoDB" id="1934762at2759"/>
<dbReference type="PANTHER" id="PTHR31415:SF125">
    <property type="entry name" value="HARPIN INDUCING PROTEIN 1-LIKE 9"/>
    <property type="match status" value="1"/>
</dbReference>
<dbReference type="AlphaFoldDB" id="A0A7J7C4D4"/>
<sequence length="201" mass="23036">MFKQFFTKTMSFKMALLMPSKSLVSVCFWLLKVVVLLCMVFVVIWLSLRPKIPVFKVTNAYAPALDGLNSTFYRSKVSKNNSISLQFEISNPNKRIGIYYGDIYITLYSGHSVISSKPLPGFYQGYKISTVASVFADADQKTWRGVKEKHINLTVRLQTAVQYKILRSKSKHHFMDLEAYIPIGPDGRILEEDDVKLHRKV</sequence>
<dbReference type="EMBL" id="JAAARO010000021">
    <property type="protein sequence ID" value="KAF5729010.1"/>
    <property type="molecule type" value="Genomic_DNA"/>
</dbReference>
<evidence type="ECO:0000256" key="5">
    <source>
        <dbReference type="SAM" id="Phobius"/>
    </source>
</evidence>
<proteinExistence type="predicted"/>
<gene>
    <name evidence="7" type="ORF">HS088_TW21G01167</name>
</gene>
<dbReference type="InterPro" id="IPR004864">
    <property type="entry name" value="LEA_2"/>
</dbReference>
<dbReference type="GO" id="GO:0005886">
    <property type="term" value="C:plasma membrane"/>
    <property type="evidence" value="ECO:0007669"/>
    <property type="project" value="TreeGrafter"/>
</dbReference>
<evidence type="ECO:0000256" key="2">
    <source>
        <dbReference type="ARBA" id="ARBA00022692"/>
    </source>
</evidence>
<organism evidence="7 8">
    <name type="scientific">Tripterygium wilfordii</name>
    <name type="common">Thunder God vine</name>
    <dbReference type="NCBI Taxonomy" id="458696"/>
    <lineage>
        <taxon>Eukaryota</taxon>
        <taxon>Viridiplantae</taxon>
        <taxon>Streptophyta</taxon>
        <taxon>Embryophyta</taxon>
        <taxon>Tracheophyta</taxon>
        <taxon>Spermatophyta</taxon>
        <taxon>Magnoliopsida</taxon>
        <taxon>eudicotyledons</taxon>
        <taxon>Gunneridae</taxon>
        <taxon>Pentapetalae</taxon>
        <taxon>rosids</taxon>
        <taxon>fabids</taxon>
        <taxon>Celastrales</taxon>
        <taxon>Celastraceae</taxon>
        <taxon>Tripterygium</taxon>
    </lineage>
</organism>
<feature type="domain" description="Late embryogenesis abundant protein LEA-2 subgroup" evidence="6">
    <location>
        <begin position="87"/>
        <end position="171"/>
    </location>
</feature>
<dbReference type="InterPro" id="IPR044839">
    <property type="entry name" value="NDR1-like"/>
</dbReference>
<comment type="caution">
    <text evidence="7">The sequence shown here is derived from an EMBL/GenBank/DDBJ whole genome shotgun (WGS) entry which is preliminary data.</text>
</comment>
<evidence type="ECO:0000259" key="6">
    <source>
        <dbReference type="Pfam" id="PF03168"/>
    </source>
</evidence>
<protein>
    <submittedName>
        <fullName evidence="7">Protein NDR1-like</fullName>
    </submittedName>
</protein>
<accession>A0A7J7C4D4</accession>
<evidence type="ECO:0000313" key="8">
    <source>
        <dbReference type="Proteomes" id="UP000593562"/>
    </source>
</evidence>
<keyword evidence="4 5" id="KW-0472">Membrane</keyword>
<dbReference type="Pfam" id="PF03168">
    <property type="entry name" value="LEA_2"/>
    <property type="match status" value="1"/>
</dbReference>
<keyword evidence="8" id="KW-1185">Reference proteome</keyword>
<name>A0A7J7C4D4_TRIWF</name>